<comment type="caution">
    <text evidence="1">The sequence shown here is derived from an EMBL/GenBank/DDBJ whole genome shotgun (WGS) entry which is preliminary data.</text>
</comment>
<accession>A0A2N3Q0W8</accession>
<proteinExistence type="predicted"/>
<reference evidence="2" key="1">
    <citation type="submission" date="2017-12" db="EMBL/GenBank/DDBJ databases">
        <title>Draft genome sequence of Telmatospirillum siberiense 26-4b1T, an acidotolerant peatland alphaproteobacterium potentially involved in sulfur cycling.</title>
        <authorList>
            <person name="Hausmann B."/>
            <person name="Pjevac P."/>
            <person name="Schreck K."/>
            <person name="Herbold C.W."/>
            <person name="Daims H."/>
            <person name="Wagner M."/>
            <person name="Pester M."/>
            <person name="Loy A."/>
        </authorList>
    </citation>
    <scope>NUCLEOTIDE SEQUENCE [LARGE SCALE GENOMIC DNA]</scope>
    <source>
        <strain evidence="2">26-4b1</strain>
    </source>
</reference>
<name>A0A2N3Q0W8_9PROT</name>
<protein>
    <submittedName>
        <fullName evidence="1">Uncharacterized protein</fullName>
    </submittedName>
</protein>
<dbReference type="EMBL" id="PIUM01000001">
    <property type="protein sequence ID" value="PKU26294.1"/>
    <property type="molecule type" value="Genomic_DNA"/>
</dbReference>
<dbReference type="AlphaFoldDB" id="A0A2N3Q0W8"/>
<evidence type="ECO:0000313" key="1">
    <source>
        <dbReference type="EMBL" id="PKU26294.1"/>
    </source>
</evidence>
<organism evidence="1 2">
    <name type="scientific">Telmatospirillum siberiense</name>
    <dbReference type="NCBI Taxonomy" id="382514"/>
    <lineage>
        <taxon>Bacteria</taxon>
        <taxon>Pseudomonadati</taxon>
        <taxon>Pseudomonadota</taxon>
        <taxon>Alphaproteobacteria</taxon>
        <taxon>Rhodospirillales</taxon>
        <taxon>Rhodospirillaceae</taxon>
        <taxon>Telmatospirillum</taxon>
    </lineage>
</organism>
<evidence type="ECO:0000313" key="2">
    <source>
        <dbReference type="Proteomes" id="UP000233293"/>
    </source>
</evidence>
<dbReference type="Proteomes" id="UP000233293">
    <property type="component" value="Unassembled WGS sequence"/>
</dbReference>
<sequence length="69" mass="7567">MVWPIEGPRHRWREAKGFGETRPAIEGSVIGTDHRDLLLSVPFRFGGPRFSLSPSSVDCSTAEGDPAET</sequence>
<gene>
    <name evidence="1" type="ORF">CWS72_00085</name>
</gene>
<keyword evidence="2" id="KW-1185">Reference proteome</keyword>